<proteinExistence type="predicted"/>
<dbReference type="Proteomes" id="UP000676194">
    <property type="component" value="Chromosome"/>
</dbReference>
<dbReference type="EMBL" id="CP074694">
    <property type="protein sequence ID" value="QVL32431.1"/>
    <property type="molecule type" value="Genomic_DNA"/>
</dbReference>
<feature type="region of interest" description="Disordered" evidence="1">
    <location>
        <begin position="436"/>
        <end position="462"/>
    </location>
</feature>
<keyword evidence="2" id="KW-0812">Transmembrane</keyword>
<evidence type="ECO:0000313" key="4">
    <source>
        <dbReference type="Proteomes" id="UP000676194"/>
    </source>
</evidence>
<reference evidence="3" key="1">
    <citation type="submission" date="2021-05" db="EMBL/GenBank/DDBJ databases">
        <title>Complete genome sequence of the cellulolytic planctomycete Telmatocola sphagniphila SP2T and characterization of the first cellulase from planctomycetes.</title>
        <authorList>
            <person name="Rakitin A.L."/>
            <person name="Beletsky A.V."/>
            <person name="Naumoff D.G."/>
            <person name="Kulichevskaya I.S."/>
            <person name="Mardanov A.V."/>
            <person name="Ravin N.V."/>
            <person name="Dedysh S.N."/>
        </authorList>
    </citation>
    <scope>NUCLEOTIDE SEQUENCE</scope>
    <source>
        <strain evidence="3">SP2T</strain>
    </source>
</reference>
<evidence type="ECO:0000313" key="3">
    <source>
        <dbReference type="EMBL" id="QVL32431.1"/>
    </source>
</evidence>
<keyword evidence="4" id="KW-1185">Reference proteome</keyword>
<evidence type="ECO:0008006" key="5">
    <source>
        <dbReference type="Google" id="ProtNLM"/>
    </source>
</evidence>
<dbReference type="Pfam" id="PF13646">
    <property type="entry name" value="HEAT_2"/>
    <property type="match status" value="1"/>
</dbReference>
<protein>
    <recommendedName>
        <fullName evidence="5">HEAT repeat domain-containing protein</fullName>
    </recommendedName>
</protein>
<keyword evidence="2" id="KW-1133">Transmembrane helix</keyword>
<dbReference type="SUPFAM" id="SSF48371">
    <property type="entry name" value="ARM repeat"/>
    <property type="match status" value="1"/>
</dbReference>
<dbReference type="InterPro" id="IPR016024">
    <property type="entry name" value="ARM-type_fold"/>
</dbReference>
<dbReference type="RefSeq" id="WP_213497323.1">
    <property type="nucleotide sequence ID" value="NZ_CP074694.1"/>
</dbReference>
<dbReference type="AlphaFoldDB" id="A0A8E6B636"/>
<feature type="transmembrane region" description="Helical" evidence="2">
    <location>
        <begin position="44"/>
        <end position="67"/>
    </location>
</feature>
<keyword evidence="2" id="KW-0472">Membrane</keyword>
<organism evidence="3 4">
    <name type="scientific">Telmatocola sphagniphila</name>
    <dbReference type="NCBI Taxonomy" id="1123043"/>
    <lineage>
        <taxon>Bacteria</taxon>
        <taxon>Pseudomonadati</taxon>
        <taxon>Planctomycetota</taxon>
        <taxon>Planctomycetia</taxon>
        <taxon>Gemmatales</taxon>
        <taxon>Gemmataceae</taxon>
    </lineage>
</organism>
<sequence>MLLLVPPALLCLIAFRTTEGSKPKLIGSAVFSVMFVIGLIRDRGVWNAATGWLGVLHFAICLGALWISKIPKDLDFWAANAGFVSLPIILLLLPAAQALTSVRRRARLFVNRLASRSHWPEDLNACSQLPEVRILQGLLVQDAEPALGALSHPKPQVRLIVLTALQARESWLPGQAERVFHCAFYAQEPAVRAAALRALANVRDPYQIQKIADFCTDSAPEVRYATFEALLYNAVSRWPETRRWIHTALHDRRFIEDGPLPLGTQILPSQALDDISVWACEPGQTSRRALLSLIVYYRTMLQRNRTAELLSRLYSQLVDSRLHSTLRVEIAFVLRDQAAFSPEVLRKMIEHHQPSQIRLLAASELLSNGFDESALETLREVARQPNREIALGVAQVLQATMQIDMGLPANGEVPAANTRAAAEIARRVTLWTQGKWPNGNPEEIDSSYHQTPAARNGTTATVKRPVVNVQMSSLDTPWLE</sequence>
<dbReference type="Gene3D" id="1.25.10.10">
    <property type="entry name" value="Leucine-rich Repeat Variant"/>
    <property type="match status" value="1"/>
</dbReference>
<gene>
    <name evidence="3" type="ORF">KIH39_00495</name>
</gene>
<feature type="transmembrane region" description="Helical" evidence="2">
    <location>
        <begin position="74"/>
        <end position="96"/>
    </location>
</feature>
<accession>A0A8E6B636</accession>
<evidence type="ECO:0000256" key="2">
    <source>
        <dbReference type="SAM" id="Phobius"/>
    </source>
</evidence>
<dbReference type="InterPro" id="IPR011989">
    <property type="entry name" value="ARM-like"/>
</dbReference>
<name>A0A8E6B636_9BACT</name>
<evidence type="ECO:0000256" key="1">
    <source>
        <dbReference type="SAM" id="MobiDB-lite"/>
    </source>
</evidence>
<dbReference type="KEGG" id="tsph:KIH39_00495"/>